<accession>A0ABC9HGC2</accession>
<dbReference type="EMBL" id="CANUEZ050000216">
    <property type="protein sequence ID" value="CAM0512497.1"/>
    <property type="molecule type" value="Genomic_DNA"/>
</dbReference>
<keyword evidence="3" id="KW-1185">Reference proteome</keyword>
<dbReference type="Proteomes" id="UP001189180">
    <property type="component" value="Unassembled WGS sequence"/>
</dbReference>
<proteinExistence type="predicted"/>
<gene>
    <name evidence="2" type="ORF">FHB240107_LOCUS8631</name>
</gene>
<dbReference type="AlphaFoldDB" id="A0ABC9HGC2"/>
<comment type="caution">
    <text evidence="2">The sequence shown here is derived from an EMBL/GenBank/DDBJ whole genome shotgun (WGS) entry which is preliminary data.</text>
</comment>
<evidence type="ECO:0000313" key="2">
    <source>
        <dbReference type="EMBL" id="CAM0512497.1"/>
    </source>
</evidence>
<evidence type="ECO:0000256" key="1">
    <source>
        <dbReference type="SAM" id="Phobius"/>
    </source>
</evidence>
<protein>
    <submittedName>
        <fullName evidence="2">Uncharacterized protein</fullName>
    </submittedName>
</protein>
<keyword evidence="1" id="KW-0812">Transmembrane</keyword>
<name>A0ABC9HGC2_FASHE</name>
<keyword evidence="1" id="KW-1133">Transmembrane helix</keyword>
<feature type="transmembrane region" description="Helical" evidence="1">
    <location>
        <begin position="131"/>
        <end position="149"/>
    </location>
</feature>
<reference evidence="2 3" key="1">
    <citation type="submission" date="2024-08" db="EMBL/GenBank/DDBJ databases">
        <authorList>
            <person name="Paterson S."/>
        </authorList>
    </citation>
    <scope>NUCLEOTIDE SEQUENCE [LARGE SCALE GENOMIC DNA]</scope>
</reference>
<keyword evidence="1" id="KW-0472">Membrane</keyword>
<evidence type="ECO:0000313" key="3">
    <source>
        <dbReference type="Proteomes" id="UP001189180"/>
    </source>
</evidence>
<sequence>MISNHYSPCTTVAFRMPRTRSSMLYHRFRYPIDQGSHSHLSAGRDAHLLSTSVTPTTPYPRLVQSTMGLSNRGTFSSLRIGSCKLIALRMVKIADQMDADLCSKWKKVPRFFHYPNVFRTPGEPVRAPIPSVQTICVVSFIVLVAWRLLHSR</sequence>
<organism evidence="2 3">
    <name type="scientific">Fasciola hepatica</name>
    <name type="common">Liver fluke</name>
    <dbReference type="NCBI Taxonomy" id="6192"/>
    <lineage>
        <taxon>Eukaryota</taxon>
        <taxon>Metazoa</taxon>
        <taxon>Spiralia</taxon>
        <taxon>Lophotrochozoa</taxon>
        <taxon>Platyhelminthes</taxon>
        <taxon>Trematoda</taxon>
        <taxon>Digenea</taxon>
        <taxon>Plagiorchiida</taxon>
        <taxon>Echinostomata</taxon>
        <taxon>Echinostomatoidea</taxon>
        <taxon>Fasciolidae</taxon>
        <taxon>Fasciola</taxon>
    </lineage>
</organism>